<reference evidence="8 9" key="1">
    <citation type="submission" date="2019-11" db="EMBL/GenBank/DDBJ databases">
        <title>Whole-genome sequence of a the green, strictly anaerobic photosynthetic bacterium Heliobacillus mobilis DSM 6151.</title>
        <authorList>
            <person name="Kyndt J.A."/>
            <person name="Meyer T.E."/>
        </authorList>
    </citation>
    <scope>NUCLEOTIDE SEQUENCE [LARGE SCALE GENOMIC DNA]</scope>
    <source>
        <strain evidence="8 9">DSM 6151</strain>
    </source>
</reference>
<dbReference type="AlphaFoldDB" id="A0A6I3SNS1"/>
<keyword evidence="5 6" id="KW-0472">Membrane</keyword>
<feature type="transmembrane region" description="Helical" evidence="6">
    <location>
        <begin position="333"/>
        <end position="350"/>
    </location>
</feature>
<name>A0A6I3SNS1_HELMO</name>
<dbReference type="SUPFAM" id="SSF103473">
    <property type="entry name" value="MFS general substrate transporter"/>
    <property type="match status" value="1"/>
</dbReference>
<dbReference type="EMBL" id="WNKU01000032">
    <property type="protein sequence ID" value="MTV50680.1"/>
    <property type="molecule type" value="Genomic_DNA"/>
</dbReference>
<keyword evidence="2" id="KW-0813">Transport</keyword>
<feature type="transmembrane region" description="Helical" evidence="6">
    <location>
        <begin position="418"/>
        <end position="438"/>
    </location>
</feature>
<organism evidence="8 9">
    <name type="scientific">Heliobacterium mobile</name>
    <name type="common">Heliobacillus mobilis</name>
    <dbReference type="NCBI Taxonomy" id="28064"/>
    <lineage>
        <taxon>Bacteria</taxon>
        <taxon>Bacillati</taxon>
        <taxon>Bacillota</taxon>
        <taxon>Clostridia</taxon>
        <taxon>Eubacteriales</taxon>
        <taxon>Heliobacteriaceae</taxon>
        <taxon>Heliobacterium</taxon>
    </lineage>
</organism>
<dbReference type="InterPro" id="IPR020846">
    <property type="entry name" value="MFS_dom"/>
</dbReference>
<feature type="transmembrane region" description="Helical" evidence="6">
    <location>
        <begin position="162"/>
        <end position="185"/>
    </location>
</feature>
<feature type="transmembrane region" description="Helical" evidence="6">
    <location>
        <begin position="70"/>
        <end position="92"/>
    </location>
</feature>
<feature type="transmembrane region" description="Helical" evidence="6">
    <location>
        <begin position="197"/>
        <end position="219"/>
    </location>
</feature>
<feature type="transmembrane region" description="Helical" evidence="6">
    <location>
        <begin position="225"/>
        <end position="245"/>
    </location>
</feature>
<feature type="transmembrane region" description="Helical" evidence="6">
    <location>
        <begin position="139"/>
        <end position="156"/>
    </location>
</feature>
<dbReference type="PANTHER" id="PTHR23531">
    <property type="entry name" value="QUINOLENE RESISTANCE PROTEIN NORA"/>
    <property type="match status" value="1"/>
</dbReference>
<dbReference type="Pfam" id="PF07690">
    <property type="entry name" value="MFS_1"/>
    <property type="match status" value="1"/>
</dbReference>
<proteinExistence type="predicted"/>
<dbReference type="InterPro" id="IPR011701">
    <property type="entry name" value="MFS"/>
</dbReference>
<feature type="domain" description="Major facilitator superfamily (MFS) profile" evidence="7">
    <location>
        <begin position="72"/>
        <end position="444"/>
    </location>
</feature>
<accession>A0A6I3SNS1</accession>
<feature type="transmembrane region" description="Helical" evidence="6">
    <location>
        <begin position="112"/>
        <end position="132"/>
    </location>
</feature>
<evidence type="ECO:0000256" key="5">
    <source>
        <dbReference type="ARBA" id="ARBA00023136"/>
    </source>
</evidence>
<evidence type="ECO:0000256" key="6">
    <source>
        <dbReference type="SAM" id="Phobius"/>
    </source>
</evidence>
<keyword evidence="9" id="KW-1185">Reference proteome</keyword>
<dbReference type="InterPro" id="IPR052714">
    <property type="entry name" value="MFS_Exporter"/>
</dbReference>
<feature type="transmembrane region" description="Helical" evidence="6">
    <location>
        <begin position="270"/>
        <end position="295"/>
    </location>
</feature>
<gene>
    <name evidence="8" type="ORF">GJ688_17225</name>
</gene>
<feature type="transmembrane region" description="Helical" evidence="6">
    <location>
        <begin position="362"/>
        <end position="380"/>
    </location>
</feature>
<evidence type="ECO:0000259" key="7">
    <source>
        <dbReference type="PROSITE" id="PS50850"/>
    </source>
</evidence>
<keyword evidence="3 6" id="KW-0812">Transmembrane</keyword>
<protein>
    <submittedName>
        <fullName evidence="8">MFS transporter</fullName>
    </submittedName>
</protein>
<dbReference type="OrthoDB" id="1807256at2"/>
<feature type="transmembrane region" description="Helical" evidence="6">
    <location>
        <begin position="301"/>
        <end position="321"/>
    </location>
</feature>
<dbReference type="GO" id="GO:0005886">
    <property type="term" value="C:plasma membrane"/>
    <property type="evidence" value="ECO:0007669"/>
    <property type="project" value="UniProtKB-SubCell"/>
</dbReference>
<dbReference type="GO" id="GO:0022857">
    <property type="term" value="F:transmembrane transporter activity"/>
    <property type="evidence" value="ECO:0007669"/>
    <property type="project" value="InterPro"/>
</dbReference>
<evidence type="ECO:0000313" key="9">
    <source>
        <dbReference type="Proteomes" id="UP000430670"/>
    </source>
</evidence>
<dbReference type="PROSITE" id="PS50850">
    <property type="entry name" value="MFS"/>
    <property type="match status" value="1"/>
</dbReference>
<evidence type="ECO:0000256" key="2">
    <source>
        <dbReference type="ARBA" id="ARBA00022448"/>
    </source>
</evidence>
<dbReference type="CDD" id="cd17489">
    <property type="entry name" value="MFS_YfcJ_like"/>
    <property type="match status" value="1"/>
</dbReference>
<dbReference type="Gene3D" id="1.20.1250.20">
    <property type="entry name" value="MFS general substrate transporter like domains"/>
    <property type="match status" value="1"/>
</dbReference>
<evidence type="ECO:0000256" key="4">
    <source>
        <dbReference type="ARBA" id="ARBA00022989"/>
    </source>
</evidence>
<dbReference type="PANTHER" id="PTHR23531:SF1">
    <property type="entry name" value="QUINOLENE RESISTANCE PROTEIN NORA"/>
    <property type="match status" value="1"/>
</dbReference>
<comment type="subcellular location">
    <subcellularLocation>
        <location evidence="1">Cell membrane</location>
        <topology evidence="1">Multi-pass membrane protein</topology>
    </subcellularLocation>
</comment>
<sequence>MGDLLSDFRLPIYKALITFSSDCSRSQIRLTEFLFSHIKAVPRKTSDRADRRTEIYEKRRIKMTGSTQQFWTIPFMALLAATTAFTATYYLLLPVLPIYMDELGANKLDIGLIMGLFFFGSLFLRVLAGILGDRYGRKGLLWSCVALSVVTPLFFIKPSLAYVALMQLVFGYTIGVFTVSSISLLTENVDGAFLGRAVGIHSIALIMGKGLMPSLGLYLHRWSGLWTVIGLSATFTVLTALLLPLTKEEKRVRRVGENQTPFREILKNPYVIFPGLILFVITFTNGTVITMLPLFAKEVQILGFEWFFTVNAVAIILSRLLMPKMIFTDEVGIVKIALVFIIVSVSALGFSKSLPYLLTQAFLYGLGFGLMYPALTVIVLRQTPPSSKGSALGLFTSFFDIGVTAGSFWAGLSEFWGFQRVYLSAAILPIVGFLLLSLKTTKKSDSS</sequence>
<evidence type="ECO:0000256" key="3">
    <source>
        <dbReference type="ARBA" id="ARBA00022692"/>
    </source>
</evidence>
<evidence type="ECO:0000313" key="8">
    <source>
        <dbReference type="EMBL" id="MTV50680.1"/>
    </source>
</evidence>
<feature type="transmembrane region" description="Helical" evidence="6">
    <location>
        <begin position="392"/>
        <end position="412"/>
    </location>
</feature>
<dbReference type="Proteomes" id="UP000430670">
    <property type="component" value="Unassembled WGS sequence"/>
</dbReference>
<comment type="caution">
    <text evidence="8">The sequence shown here is derived from an EMBL/GenBank/DDBJ whole genome shotgun (WGS) entry which is preliminary data.</text>
</comment>
<keyword evidence="4 6" id="KW-1133">Transmembrane helix</keyword>
<evidence type="ECO:0000256" key="1">
    <source>
        <dbReference type="ARBA" id="ARBA00004651"/>
    </source>
</evidence>
<dbReference type="InterPro" id="IPR036259">
    <property type="entry name" value="MFS_trans_sf"/>
</dbReference>